<dbReference type="RefSeq" id="WP_050753020.1">
    <property type="nucleotide sequence ID" value="NZ_JQKC01000024.1"/>
</dbReference>
<keyword evidence="3" id="KW-1185">Reference proteome</keyword>
<dbReference type="eggNOG" id="ENOG5032IE6">
    <property type="taxonomic scope" value="Bacteria"/>
</dbReference>
<feature type="domain" description="PilZ" evidence="1">
    <location>
        <begin position="95"/>
        <end position="197"/>
    </location>
</feature>
<dbReference type="Gene3D" id="2.40.10.220">
    <property type="entry name" value="predicted glycosyltransferase like domains"/>
    <property type="match status" value="1"/>
</dbReference>
<evidence type="ECO:0000259" key="1">
    <source>
        <dbReference type="Pfam" id="PF07238"/>
    </source>
</evidence>
<accession>A0A0L6JHH2</accession>
<organism evidence="2 3">
    <name type="scientific">Pseudobacteroides cellulosolvens ATCC 35603 = DSM 2933</name>
    <dbReference type="NCBI Taxonomy" id="398512"/>
    <lineage>
        <taxon>Bacteria</taxon>
        <taxon>Bacillati</taxon>
        <taxon>Bacillota</taxon>
        <taxon>Clostridia</taxon>
        <taxon>Eubacteriales</taxon>
        <taxon>Oscillospiraceae</taxon>
        <taxon>Pseudobacteroides</taxon>
    </lineage>
</organism>
<protein>
    <submittedName>
        <fullName evidence="2">Type IV pilus assembly PilZ</fullName>
    </submittedName>
</protein>
<dbReference type="InterPro" id="IPR009875">
    <property type="entry name" value="PilZ_domain"/>
</dbReference>
<evidence type="ECO:0000313" key="2">
    <source>
        <dbReference type="EMBL" id="KNY25286.1"/>
    </source>
</evidence>
<dbReference type="Pfam" id="PF07238">
    <property type="entry name" value="PilZ"/>
    <property type="match status" value="1"/>
</dbReference>
<dbReference type="Proteomes" id="UP000036923">
    <property type="component" value="Unassembled WGS sequence"/>
</dbReference>
<comment type="caution">
    <text evidence="2">The sequence shown here is derived from an EMBL/GenBank/DDBJ whole genome shotgun (WGS) entry which is preliminary data.</text>
</comment>
<evidence type="ECO:0000313" key="3">
    <source>
        <dbReference type="Proteomes" id="UP000036923"/>
    </source>
</evidence>
<dbReference type="GO" id="GO:0035438">
    <property type="term" value="F:cyclic-di-GMP binding"/>
    <property type="evidence" value="ECO:0007669"/>
    <property type="project" value="InterPro"/>
</dbReference>
<name>A0A0L6JHH2_9FIRM</name>
<dbReference type="OrthoDB" id="2081367at2"/>
<proteinExistence type="predicted"/>
<dbReference type="SUPFAM" id="SSF141371">
    <property type="entry name" value="PilZ domain-like"/>
    <property type="match status" value="1"/>
</dbReference>
<dbReference type="STRING" id="398512.Bccel_0546"/>
<gene>
    <name evidence="2" type="ORF">Bccel_0546</name>
</gene>
<dbReference type="EMBL" id="LGTC01000001">
    <property type="protein sequence ID" value="KNY25286.1"/>
    <property type="molecule type" value="Genomic_DNA"/>
</dbReference>
<dbReference type="AlphaFoldDB" id="A0A0L6JHH2"/>
<reference evidence="3" key="1">
    <citation type="submission" date="2015-07" db="EMBL/GenBank/DDBJ databases">
        <title>Near-Complete Genome Sequence of the Cellulolytic Bacterium Bacteroides (Pseudobacteroides) cellulosolvens ATCC 35603.</title>
        <authorList>
            <person name="Dassa B."/>
            <person name="Utturkar S.M."/>
            <person name="Klingeman D.M."/>
            <person name="Hurt R.A."/>
            <person name="Keller M."/>
            <person name="Xu J."/>
            <person name="Reddy Y.H.K."/>
            <person name="Borovok I."/>
            <person name="Grinberg I.R."/>
            <person name="Lamed R."/>
            <person name="Zhivin O."/>
            <person name="Bayer E.A."/>
            <person name="Brown S.D."/>
        </authorList>
    </citation>
    <scope>NUCLEOTIDE SEQUENCE [LARGE SCALE GENOMIC DNA]</scope>
    <source>
        <strain evidence="3">DSM 2933</strain>
    </source>
</reference>
<sequence length="212" mass="24820">MENMEYFKRGTVISMSHASMSEPTLTVVQKIEGHNLYFKLPMEFLKRNVFKGDKINAQVFGDEYELVINGIISDIDFKYPNYVQVCVDRIDKYRNKREFRRYMVNMMANVTLAKSDYKIYSVVKNIGFNGAGIVIKDEIPENDSKKLKIITQVGEKDYLEFTADIIRAESRGLYNEYGVKITYIDDMNKDILDKLIYKMEKDESLYVKESLK</sequence>